<dbReference type="AlphaFoldDB" id="A0A1G6YDY0"/>
<dbReference type="InterPro" id="IPR023214">
    <property type="entry name" value="HAD_sf"/>
</dbReference>
<dbReference type="InterPro" id="IPR006439">
    <property type="entry name" value="HAD-SF_hydro_IA"/>
</dbReference>
<dbReference type="RefSeq" id="WP_159428033.1">
    <property type="nucleotide sequence ID" value="NZ_FNAF01000009.1"/>
</dbReference>
<evidence type="ECO:0000313" key="1">
    <source>
        <dbReference type="EMBL" id="SDD88599.1"/>
    </source>
</evidence>
<dbReference type="Pfam" id="PF13419">
    <property type="entry name" value="HAD_2"/>
    <property type="match status" value="1"/>
</dbReference>
<dbReference type="NCBIfam" id="TIGR01509">
    <property type="entry name" value="HAD-SF-IA-v3"/>
    <property type="match status" value="1"/>
</dbReference>
<name>A0A1G6YDY0_PEPNI</name>
<organism evidence="1 2">
    <name type="scientific">Peptococcus niger</name>
    <dbReference type="NCBI Taxonomy" id="2741"/>
    <lineage>
        <taxon>Bacteria</taxon>
        <taxon>Bacillati</taxon>
        <taxon>Bacillota</taxon>
        <taxon>Clostridia</taxon>
        <taxon>Eubacteriales</taxon>
        <taxon>Peptococcaceae</taxon>
        <taxon>Peptococcus</taxon>
    </lineage>
</organism>
<dbReference type="Gene3D" id="3.40.50.1000">
    <property type="entry name" value="HAD superfamily/HAD-like"/>
    <property type="match status" value="1"/>
</dbReference>
<dbReference type="InterPro" id="IPR036412">
    <property type="entry name" value="HAD-like_sf"/>
</dbReference>
<dbReference type="InterPro" id="IPR041492">
    <property type="entry name" value="HAD_2"/>
</dbReference>
<dbReference type="GO" id="GO:0016791">
    <property type="term" value="F:phosphatase activity"/>
    <property type="evidence" value="ECO:0007669"/>
    <property type="project" value="TreeGrafter"/>
</dbReference>
<dbReference type="Gene3D" id="1.10.150.240">
    <property type="entry name" value="Putative phosphatase, domain 2"/>
    <property type="match status" value="1"/>
</dbReference>
<proteinExistence type="predicted"/>
<dbReference type="STRING" id="2741.SAMN04489866_10952"/>
<keyword evidence="2" id="KW-1185">Reference proteome</keyword>
<evidence type="ECO:0000313" key="2">
    <source>
        <dbReference type="Proteomes" id="UP000198995"/>
    </source>
</evidence>
<accession>A0A1G6YDY0</accession>
<sequence>MQYAIFDMDGTLIDSMPLWRDVGQTFRERRQLPPLGDMTRLFHKMTIVQAATYLKEAYQLPESTEAVHREIQEIAWQAYAEKVPLKDGVAEALVAFKAAGVRMAIATANERSLVELVLNRLNISPYIDTVRTCGEVGMTKKEGPSVYLKCLQDLGGSAPETCYVFEDAPHAAESAAQAGFQVVAVYDDAYAYDLPRLKKAARYYCQKASQWPALLEDSF</sequence>
<dbReference type="SUPFAM" id="SSF56784">
    <property type="entry name" value="HAD-like"/>
    <property type="match status" value="1"/>
</dbReference>
<gene>
    <name evidence="1" type="ORF">SAMN04489866_10952</name>
</gene>
<dbReference type="Proteomes" id="UP000198995">
    <property type="component" value="Unassembled WGS sequence"/>
</dbReference>
<dbReference type="SFLD" id="SFLDG01129">
    <property type="entry name" value="C1.5:_HAD__Beta-PGM__Phosphata"/>
    <property type="match status" value="1"/>
</dbReference>
<dbReference type="CDD" id="cd07505">
    <property type="entry name" value="HAD_BPGM-like"/>
    <property type="match status" value="1"/>
</dbReference>
<dbReference type="EMBL" id="FNAF01000009">
    <property type="protein sequence ID" value="SDD88599.1"/>
    <property type="molecule type" value="Genomic_DNA"/>
</dbReference>
<dbReference type="OrthoDB" id="9792518at2"/>
<reference evidence="1 2" key="1">
    <citation type="submission" date="2016-10" db="EMBL/GenBank/DDBJ databases">
        <authorList>
            <person name="de Groot N.N."/>
        </authorList>
    </citation>
    <scope>NUCLEOTIDE SEQUENCE [LARGE SCALE GENOMIC DNA]</scope>
    <source>
        <strain evidence="1 2">DSM 20475</strain>
    </source>
</reference>
<dbReference type="SFLD" id="SFLDS00003">
    <property type="entry name" value="Haloacid_Dehalogenase"/>
    <property type="match status" value="1"/>
</dbReference>
<dbReference type="PANTHER" id="PTHR18901">
    <property type="entry name" value="2-DEOXYGLUCOSE-6-PHOSPHATE PHOSPHATASE 2"/>
    <property type="match status" value="1"/>
</dbReference>
<protein>
    <submittedName>
        <fullName evidence="1">Haloacid dehalogenase superfamily, subfamily IA, variant 3 with third motif having DD or ED</fullName>
    </submittedName>
</protein>
<dbReference type="InterPro" id="IPR023198">
    <property type="entry name" value="PGP-like_dom2"/>
</dbReference>
<dbReference type="PANTHER" id="PTHR18901:SF38">
    <property type="entry name" value="PSEUDOURIDINE-5'-PHOSPHATASE"/>
    <property type="match status" value="1"/>
</dbReference>